<reference evidence="7 8" key="1">
    <citation type="journal article" date="2023" name="Genes (Basel)">
        <title>Chromosome-Level Genome Assembly and Circadian Gene Repertoire of the Patagonia Blennie Eleginops maclovinus-The Closest Ancestral Proxy of Antarctic Cryonotothenioids.</title>
        <authorList>
            <person name="Cheng C.C."/>
            <person name="Rivera-Colon A.G."/>
            <person name="Minhas B.F."/>
            <person name="Wilson L."/>
            <person name="Rayamajhi N."/>
            <person name="Vargas-Chacoff L."/>
            <person name="Catchen J.M."/>
        </authorList>
    </citation>
    <scope>NUCLEOTIDE SEQUENCE [LARGE SCALE GENOMIC DNA]</scope>
    <source>
        <strain evidence="7">JMC-PN-2008</strain>
    </source>
</reference>
<gene>
    <name evidence="7" type="ORF">PBY51_011406</name>
</gene>
<accession>A0AAN7XV53</accession>
<dbReference type="PANTHER" id="PTHR21584:SF10">
    <property type="entry name" value="G2 AND S PHASE-EXPRESSED PROTEIN 1"/>
    <property type="match status" value="1"/>
</dbReference>
<dbReference type="PANTHER" id="PTHR21584">
    <property type="entry name" value="DIFFERENTIAL DISPLAY AND ACTIVATED BY P53 DDA3 /G2 S PHASE EXPRESSED 1"/>
    <property type="match status" value="1"/>
</dbReference>
<keyword evidence="2" id="KW-0963">Cytoplasm</keyword>
<evidence type="ECO:0000256" key="4">
    <source>
        <dbReference type="ARBA" id="ARBA00023212"/>
    </source>
</evidence>
<dbReference type="InterPro" id="IPR032768">
    <property type="entry name" value="GTSE1_N"/>
</dbReference>
<dbReference type="AlphaFoldDB" id="A0AAN7XV53"/>
<sequence length="314" mass="33645">MDCRANSNLFFLADEKFDFDVSLSPASSKGDEDEDEVFIGPVGHTERCVSVNVASRLEGVGGVRASWSPLSGDQLEAVCQEAHKLVDQLQGGKLNQSVDVTTDTTSHRDEFVQDTEAKLGMLDRTPSALSPIKRQTFCVQDSPMKQLPPAVQRRLLRGSSTNTASSTRPASTNTAPSSRPASTNTASSRRTSTNPSSSSSRLTAAPRLSTSSPMAGVKPQLRTGLRGRAALGVVLPSKPAAPTRESGVQKTRLQPPSKAVGGWKRSPSSRPSSRAGSSEICSLIRRAWHPISVTPPSTPAFRENTCWLRPLRVP</sequence>
<feature type="compositionally biased region" description="Polar residues" evidence="5">
    <location>
        <begin position="158"/>
        <end position="173"/>
    </location>
</feature>
<name>A0AAN7XV53_ELEMC</name>
<dbReference type="InterPro" id="IPR026657">
    <property type="entry name" value="DDA3/GTSE-1"/>
</dbReference>
<feature type="domain" description="G2 and S phase-expressed protein 1 N-terminal" evidence="6">
    <location>
        <begin position="10"/>
        <end position="142"/>
    </location>
</feature>
<feature type="compositionally biased region" description="Low complexity" evidence="5">
    <location>
        <begin position="174"/>
        <end position="209"/>
    </location>
</feature>
<keyword evidence="4" id="KW-0206">Cytoskeleton</keyword>
<organism evidence="7 8">
    <name type="scientific">Eleginops maclovinus</name>
    <name type="common">Patagonian blennie</name>
    <name type="synonym">Eleginus maclovinus</name>
    <dbReference type="NCBI Taxonomy" id="56733"/>
    <lineage>
        <taxon>Eukaryota</taxon>
        <taxon>Metazoa</taxon>
        <taxon>Chordata</taxon>
        <taxon>Craniata</taxon>
        <taxon>Vertebrata</taxon>
        <taxon>Euteleostomi</taxon>
        <taxon>Actinopterygii</taxon>
        <taxon>Neopterygii</taxon>
        <taxon>Teleostei</taxon>
        <taxon>Neoteleostei</taxon>
        <taxon>Acanthomorphata</taxon>
        <taxon>Eupercaria</taxon>
        <taxon>Perciformes</taxon>
        <taxon>Notothenioidei</taxon>
        <taxon>Eleginopidae</taxon>
        <taxon>Eleginops</taxon>
    </lineage>
</organism>
<keyword evidence="3" id="KW-0597">Phosphoprotein</keyword>
<dbReference type="GO" id="GO:0005881">
    <property type="term" value="C:cytoplasmic microtubule"/>
    <property type="evidence" value="ECO:0007669"/>
    <property type="project" value="TreeGrafter"/>
</dbReference>
<feature type="compositionally biased region" description="Low complexity" evidence="5">
    <location>
        <begin position="265"/>
        <end position="278"/>
    </location>
</feature>
<dbReference type="EMBL" id="JAUZQC010000008">
    <property type="protein sequence ID" value="KAK5866867.1"/>
    <property type="molecule type" value="Genomic_DNA"/>
</dbReference>
<evidence type="ECO:0000256" key="2">
    <source>
        <dbReference type="ARBA" id="ARBA00022490"/>
    </source>
</evidence>
<dbReference type="Proteomes" id="UP001346869">
    <property type="component" value="Unassembled WGS sequence"/>
</dbReference>
<reference evidence="7 8" key="2">
    <citation type="journal article" date="2023" name="Mol. Biol. Evol.">
        <title>Genomics of Secondarily Temperate Adaptation in the Only Non-Antarctic Icefish.</title>
        <authorList>
            <person name="Rivera-Colon A.G."/>
            <person name="Rayamajhi N."/>
            <person name="Minhas B.F."/>
            <person name="Madrigal G."/>
            <person name="Bilyk K.T."/>
            <person name="Yoon V."/>
            <person name="Hune M."/>
            <person name="Gregory S."/>
            <person name="Cheng C.H.C."/>
            <person name="Catchen J.M."/>
        </authorList>
    </citation>
    <scope>NUCLEOTIDE SEQUENCE [LARGE SCALE GENOMIC DNA]</scope>
    <source>
        <strain evidence="7">JMC-PN-2008</strain>
    </source>
</reference>
<keyword evidence="8" id="KW-1185">Reference proteome</keyword>
<feature type="region of interest" description="Disordered" evidence="5">
    <location>
        <begin position="137"/>
        <end position="218"/>
    </location>
</feature>
<proteinExistence type="predicted"/>
<evidence type="ECO:0000259" key="6">
    <source>
        <dbReference type="Pfam" id="PF15259"/>
    </source>
</evidence>
<evidence type="ECO:0000256" key="3">
    <source>
        <dbReference type="ARBA" id="ARBA00022553"/>
    </source>
</evidence>
<dbReference type="GO" id="GO:0008017">
    <property type="term" value="F:microtubule binding"/>
    <property type="evidence" value="ECO:0007669"/>
    <property type="project" value="TreeGrafter"/>
</dbReference>
<protein>
    <recommendedName>
        <fullName evidence="6">G2 and S phase-expressed protein 1 N-terminal domain-containing protein</fullName>
    </recommendedName>
</protein>
<evidence type="ECO:0000313" key="8">
    <source>
        <dbReference type="Proteomes" id="UP001346869"/>
    </source>
</evidence>
<evidence type="ECO:0000256" key="1">
    <source>
        <dbReference type="ARBA" id="ARBA00004245"/>
    </source>
</evidence>
<feature type="region of interest" description="Disordered" evidence="5">
    <location>
        <begin position="237"/>
        <end position="278"/>
    </location>
</feature>
<comment type="subcellular location">
    <subcellularLocation>
        <location evidence="1">Cytoplasm</location>
        <location evidence="1">Cytoskeleton</location>
    </subcellularLocation>
</comment>
<comment type="caution">
    <text evidence="7">The sequence shown here is derived from an EMBL/GenBank/DDBJ whole genome shotgun (WGS) entry which is preliminary data.</text>
</comment>
<evidence type="ECO:0000256" key="5">
    <source>
        <dbReference type="SAM" id="MobiDB-lite"/>
    </source>
</evidence>
<evidence type="ECO:0000313" key="7">
    <source>
        <dbReference type="EMBL" id="KAK5866867.1"/>
    </source>
</evidence>
<dbReference type="Pfam" id="PF15259">
    <property type="entry name" value="GTSE1_N"/>
    <property type="match status" value="1"/>
</dbReference>